<dbReference type="InterPro" id="IPR010752">
    <property type="entry name" value="DUF1329"/>
</dbReference>
<keyword evidence="2" id="KW-1185">Reference proteome</keyword>
<sequence length="441" mass="50601">MKKAVTLISSVFFTVVMTTEVVANQLKTPMGSDIAGDGNDIPHWEGGLTQPPEGFDGDYIDPFPQDKPLFYIEKSNLEEHKERLSAGQIAFLNKYPEHKFPVYATRRTAAYSDVIYDALKKNSETAELLPRGTGVKNTRLTSPFPNATTGEEMIWNHILRYRGMHSEAVLTDAVVYETGAKKVMRKEIEIFGVYSNPEISEGKRKNKIFLRKTKNISPPSVAGQMTLIHETLDQVLSPRKAWYYEPGQRRVRRTPDLEYADELFNSDGYKTVDQVDLFNGAPDLYEWKVVGKTIKYIPYNAYRMMGESVSTDDLLGERTVNSNFARYEAHRVWHVEATLRAGIKHQYAKRVFYIDEDSWQIALADEYAEGDPDVWRYSEAHSVSFYDVPVVWTAGNFTYDLKKGGYYAEWLITSDDKPHRFDVNLNKRNFTSSAIRREGKR</sequence>
<organism evidence="1 2">
    <name type="scientific">Litoribacillus peritrichatus</name>
    <dbReference type="NCBI Taxonomy" id="718191"/>
    <lineage>
        <taxon>Bacteria</taxon>
        <taxon>Pseudomonadati</taxon>
        <taxon>Pseudomonadota</taxon>
        <taxon>Gammaproteobacteria</taxon>
        <taxon>Oceanospirillales</taxon>
        <taxon>Oceanospirillaceae</taxon>
        <taxon>Litoribacillus</taxon>
    </lineage>
</organism>
<dbReference type="Proteomes" id="UP001501565">
    <property type="component" value="Unassembled WGS sequence"/>
</dbReference>
<gene>
    <name evidence="1" type="ORF">GCM10022277_39470</name>
</gene>
<evidence type="ECO:0000313" key="2">
    <source>
        <dbReference type="Proteomes" id="UP001501565"/>
    </source>
</evidence>
<dbReference type="EMBL" id="BAABBN010000015">
    <property type="protein sequence ID" value="GAA3939581.1"/>
    <property type="molecule type" value="Genomic_DNA"/>
</dbReference>
<protein>
    <submittedName>
        <fullName evidence="1">DUF1329 domain-containing protein</fullName>
    </submittedName>
</protein>
<evidence type="ECO:0000313" key="1">
    <source>
        <dbReference type="EMBL" id="GAA3939581.1"/>
    </source>
</evidence>
<proteinExistence type="predicted"/>
<dbReference type="RefSeq" id="WP_344800365.1">
    <property type="nucleotide sequence ID" value="NZ_BAABBN010000015.1"/>
</dbReference>
<accession>A0ABP7N861</accession>
<dbReference type="CDD" id="cd16329">
    <property type="entry name" value="LolA_like"/>
    <property type="match status" value="1"/>
</dbReference>
<dbReference type="Pfam" id="PF07044">
    <property type="entry name" value="DUF1329"/>
    <property type="match status" value="1"/>
</dbReference>
<dbReference type="Gene3D" id="2.50.20.10">
    <property type="entry name" value="Lipoprotein localisation LolA/LolB/LppX"/>
    <property type="match status" value="1"/>
</dbReference>
<comment type="caution">
    <text evidence="1">The sequence shown here is derived from an EMBL/GenBank/DDBJ whole genome shotgun (WGS) entry which is preliminary data.</text>
</comment>
<name>A0ABP7N861_9GAMM</name>
<reference evidence="2" key="1">
    <citation type="journal article" date="2019" name="Int. J. Syst. Evol. Microbiol.">
        <title>The Global Catalogue of Microorganisms (GCM) 10K type strain sequencing project: providing services to taxonomists for standard genome sequencing and annotation.</title>
        <authorList>
            <consortium name="The Broad Institute Genomics Platform"/>
            <consortium name="The Broad Institute Genome Sequencing Center for Infectious Disease"/>
            <person name="Wu L."/>
            <person name="Ma J."/>
        </authorList>
    </citation>
    <scope>NUCLEOTIDE SEQUENCE [LARGE SCALE GENOMIC DNA]</scope>
    <source>
        <strain evidence="2">JCM 17551</strain>
    </source>
</reference>